<dbReference type="Proteomes" id="UP001497457">
    <property type="component" value="Unassembled WGS sequence"/>
</dbReference>
<protein>
    <recommendedName>
        <fullName evidence="14">Disease resistance protein RPM1</fullName>
    </recommendedName>
</protein>
<reference evidence="12" key="1">
    <citation type="submission" date="2024-10" db="EMBL/GenBank/DDBJ databases">
        <authorList>
            <person name="Ryan C."/>
        </authorList>
    </citation>
    <scope>NUCLEOTIDE SEQUENCE [LARGE SCALE GENOMIC DNA]</scope>
</reference>
<evidence type="ECO:0000256" key="3">
    <source>
        <dbReference type="ARBA" id="ARBA00022737"/>
    </source>
</evidence>
<feature type="domain" description="NB-ARC" evidence="8">
    <location>
        <begin position="173"/>
        <end position="342"/>
    </location>
</feature>
<dbReference type="EMBL" id="CAXIPR030007086">
    <property type="protein sequence ID" value="CAM0153247.1"/>
    <property type="molecule type" value="Genomic_DNA"/>
</dbReference>
<dbReference type="InterPro" id="IPR042197">
    <property type="entry name" value="Apaf_helical"/>
</dbReference>
<evidence type="ECO:0000256" key="4">
    <source>
        <dbReference type="ARBA" id="ARBA00022741"/>
    </source>
</evidence>
<comment type="similarity">
    <text evidence="1">Belongs to the disease resistance NB-LRR family.</text>
</comment>
<dbReference type="InterPro" id="IPR038005">
    <property type="entry name" value="RX-like_CC"/>
</dbReference>
<evidence type="ECO:0000259" key="10">
    <source>
        <dbReference type="Pfam" id="PF23559"/>
    </source>
</evidence>
<evidence type="ECO:0000313" key="12">
    <source>
        <dbReference type="EMBL" id="CAM0153247.1"/>
    </source>
</evidence>
<dbReference type="PANTHER" id="PTHR23155">
    <property type="entry name" value="DISEASE RESISTANCE PROTEIN RP"/>
    <property type="match status" value="1"/>
</dbReference>
<dbReference type="GO" id="GO:0002758">
    <property type="term" value="P:innate immune response-activating signaling pathway"/>
    <property type="evidence" value="ECO:0007669"/>
    <property type="project" value="UniProtKB-ARBA"/>
</dbReference>
<dbReference type="SUPFAM" id="SSF52047">
    <property type="entry name" value="RNI-like"/>
    <property type="match status" value="1"/>
</dbReference>
<dbReference type="GO" id="GO:0042742">
    <property type="term" value="P:defense response to bacterium"/>
    <property type="evidence" value="ECO:0007669"/>
    <property type="project" value="UniProtKB-ARBA"/>
</dbReference>
<feature type="domain" description="Disease resistance protein winged helix" evidence="10">
    <location>
        <begin position="677"/>
        <end position="750"/>
    </location>
</feature>
<dbReference type="Gene3D" id="1.20.5.4130">
    <property type="match status" value="1"/>
</dbReference>
<accession>A0ABC9HHZ5</accession>
<feature type="transmembrane region" description="Helical" evidence="7">
    <location>
        <begin position="1234"/>
        <end position="1257"/>
    </location>
</feature>
<dbReference type="InterPro" id="IPR032675">
    <property type="entry name" value="LRR_dom_sf"/>
</dbReference>
<keyword evidence="7" id="KW-0472">Membrane</keyword>
<dbReference type="Pfam" id="PF00931">
    <property type="entry name" value="NB-ARC"/>
    <property type="match status" value="2"/>
</dbReference>
<keyword evidence="7" id="KW-0812">Transmembrane</keyword>
<dbReference type="Pfam" id="PF23598">
    <property type="entry name" value="LRR_14"/>
    <property type="match status" value="2"/>
</dbReference>
<dbReference type="InterPro" id="IPR002182">
    <property type="entry name" value="NB-ARC"/>
</dbReference>
<dbReference type="Pfam" id="PF23559">
    <property type="entry name" value="WHD_DRP"/>
    <property type="match status" value="1"/>
</dbReference>
<gene>
    <name evidence="12" type="ORF">URODEC1_LOCUS125971</name>
</gene>
<keyword evidence="6" id="KW-0175">Coiled coil</keyword>
<name>A0ABC9HHZ5_9POAL</name>
<dbReference type="InterPro" id="IPR058922">
    <property type="entry name" value="WHD_DRP"/>
</dbReference>
<dbReference type="Gene3D" id="1.10.10.10">
    <property type="entry name" value="Winged helix-like DNA-binding domain superfamily/Winged helix DNA-binding domain"/>
    <property type="match status" value="1"/>
</dbReference>
<feature type="domain" description="NB-ARC" evidence="8">
    <location>
        <begin position="420"/>
        <end position="589"/>
    </location>
</feature>
<keyword evidence="5" id="KW-0611">Plant defense</keyword>
<keyword evidence="3" id="KW-0677">Repeat</keyword>
<evidence type="ECO:0000313" key="13">
    <source>
        <dbReference type="Proteomes" id="UP001497457"/>
    </source>
</evidence>
<dbReference type="GO" id="GO:0009626">
    <property type="term" value="P:plant-type hypersensitive response"/>
    <property type="evidence" value="ECO:0007669"/>
    <property type="project" value="UniProtKB-ARBA"/>
</dbReference>
<dbReference type="Gene3D" id="1.10.8.430">
    <property type="entry name" value="Helical domain of apoptotic protease-activating factors"/>
    <property type="match status" value="1"/>
</dbReference>
<dbReference type="InterPro" id="IPR044974">
    <property type="entry name" value="Disease_R_plants"/>
</dbReference>
<dbReference type="InterPro" id="IPR055414">
    <property type="entry name" value="LRR_R13L4/SHOC2-like"/>
</dbReference>
<dbReference type="InterPro" id="IPR041118">
    <property type="entry name" value="Rx_N"/>
</dbReference>
<dbReference type="CDD" id="cd14798">
    <property type="entry name" value="RX-CC_like"/>
    <property type="match status" value="1"/>
</dbReference>
<evidence type="ECO:0008006" key="14">
    <source>
        <dbReference type="Google" id="ProtNLM"/>
    </source>
</evidence>
<keyword evidence="13" id="KW-1185">Reference proteome</keyword>
<dbReference type="Gene3D" id="3.80.10.10">
    <property type="entry name" value="Ribonuclease Inhibitor"/>
    <property type="match status" value="2"/>
</dbReference>
<evidence type="ECO:0000256" key="1">
    <source>
        <dbReference type="ARBA" id="ARBA00008894"/>
    </source>
</evidence>
<evidence type="ECO:0000259" key="8">
    <source>
        <dbReference type="Pfam" id="PF00931"/>
    </source>
</evidence>
<feature type="domain" description="Disease resistance N-terminal" evidence="9">
    <location>
        <begin position="16"/>
        <end position="94"/>
    </location>
</feature>
<keyword evidence="4" id="KW-0547">Nucleotide-binding</keyword>
<evidence type="ECO:0000256" key="7">
    <source>
        <dbReference type="SAM" id="Phobius"/>
    </source>
</evidence>
<feature type="domain" description="Disease resistance R13L4/SHOC-2-like LRR" evidence="11">
    <location>
        <begin position="801"/>
        <end position="900"/>
    </location>
</feature>
<feature type="domain" description="Disease resistance R13L4/SHOC-2-like LRR" evidence="11">
    <location>
        <begin position="987"/>
        <end position="1227"/>
    </location>
</feature>
<organism evidence="12 13">
    <name type="scientific">Urochloa decumbens</name>
    <dbReference type="NCBI Taxonomy" id="240449"/>
    <lineage>
        <taxon>Eukaryota</taxon>
        <taxon>Viridiplantae</taxon>
        <taxon>Streptophyta</taxon>
        <taxon>Embryophyta</taxon>
        <taxon>Tracheophyta</taxon>
        <taxon>Spermatophyta</taxon>
        <taxon>Magnoliopsida</taxon>
        <taxon>Liliopsida</taxon>
        <taxon>Poales</taxon>
        <taxon>Poaceae</taxon>
        <taxon>PACMAD clade</taxon>
        <taxon>Panicoideae</taxon>
        <taxon>Panicodae</taxon>
        <taxon>Paniceae</taxon>
        <taxon>Melinidinae</taxon>
        <taxon>Urochloa</taxon>
    </lineage>
</organism>
<dbReference type="InterPro" id="IPR036388">
    <property type="entry name" value="WH-like_DNA-bd_sf"/>
</dbReference>
<keyword evidence="7" id="KW-1133">Transmembrane helix</keyword>
<evidence type="ECO:0000256" key="5">
    <source>
        <dbReference type="ARBA" id="ARBA00022821"/>
    </source>
</evidence>
<evidence type="ECO:0000256" key="6">
    <source>
        <dbReference type="ARBA" id="ARBA00023054"/>
    </source>
</evidence>
<dbReference type="AlphaFoldDB" id="A0ABC9HHZ5"/>
<dbReference type="PANTHER" id="PTHR23155:SF1114">
    <property type="entry name" value="OS02G0475500 PROTEIN"/>
    <property type="match status" value="1"/>
</dbReference>
<dbReference type="InterPro" id="IPR027417">
    <property type="entry name" value="P-loop_NTPase"/>
</dbReference>
<dbReference type="GO" id="GO:0000166">
    <property type="term" value="F:nucleotide binding"/>
    <property type="evidence" value="ECO:0007669"/>
    <property type="project" value="UniProtKB-KW"/>
</dbReference>
<comment type="caution">
    <text evidence="12">The sequence shown here is derived from an EMBL/GenBank/DDBJ whole genome shotgun (WGS) entry which is preliminary data.</text>
</comment>
<sequence>MEPTGLSLGKSVLDGALGYANSAIAEEVALQLGVQKDQAFIRDELEMMLAFLMAAHEERDEHKVIKTWVKQVRDVAYDVEDCLQDLAVRLGKPSWWCFLRTLIDRHRVATRMKELRAKVEDVSQRNVRYRLIKSTGPKPAVVGAGPSNISSATMFGIDDARRQKDKAKVDLSQLINKGNENLRVIAVWGTSGLLGQTVVIEGAYSGLKRSKKYELYAWVRIVHPFNPLEFLQCIMRQFYQDSFEEAEKTHGKATLGAQVLNKVGMMKQEDLADAFDKHVNGKSYLIVLNDLSTFEEWNWIREYFPNNKKGSRIIVSTEQGEVARLCAGQESVMLELKQSYADQSVFAFYDKVHQNGTELTKPGSSSSKATIISTNNSLVPSDETLENQHIGANEEMVRKSLTRTRTIEGAWEESLLIGREKEKNDIINLILNRDAQQLTVISVWGMGGLGKTTLLREVYQSQDLIGSFEKRACITVMRPFNLEEVIKSLAMQLDAGPSNGKGNVEELIKVLKGKSCLIVLDDLSSIDEWDLMTPILSKMRNTSRIIVTTREDNIAKHCAVKPENIYKLKVLEYKDSFDLFTKKVFNKEVTNLDNYPGLIEEAELILKKCNGLPLAIVTIGGFLAKQPKTSMVWRKLNEHLSAELEMNPELGIIKTILMKSYDGLPYHLKSCFLYLSIFPEDYNISRRKLVHRWNAEGYTSEVRGKTIGEIADGYFMELIDRSMILPVKESIMCSRKGISSCKLHDLMREISISKAMEENLVFRMEEGCSSNTQGTIRHLAISSNWEGDQREFEDTVDLSRIRSLTVFGEWKPFYISDKMRLLRVLDLESTSGLVDHHLQPIEKLLHLKYLSLRGCDCIFHLRVGNLKQLETLDITDTGISKLPQAIIKLRKLQYLRAGESYQSFLGGNDSYNKLVGGLPQKMQNKLCLWTVVLMAFCVSCCCLEVVKDDMAMDIEAAYNFNRRDLYTLWCCFAFPFIPRLADPRGGVVVPRGLRKLKALRTLGVVNIAQGKAILQDIKRLTRLHKLSLTGINKKNCQEFCSTLKHLSHLESLSVHSWEKAGLRDCLDDLRSPPKNLQSLKLLGALGKLPKWIAGLQNLVKLKLRGTRLTEVDGTIRVLGKLPNLAILRLLYKSFQADGCFTYRREAFPSLMVLELEFKYENGIRLVEFEKGTAPRLEMLFCKKIFFFSGLSFLHSLKEVLINKPSYYSEDWVEDMRAQLTKNPNKPVLKFKFRYWYFLLHPHIYDLLQSLFIVLIYFSDVYLLIHVASG</sequence>
<evidence type="ECO:0000256" key="2">
    <source>
        <dbReference type="ARBA" id="ARBA00022614"/>
    </source>
</evidence>
<dbReference type="Pfam" id="PF18052">
    <property type="entry name" value="Rx_N"/>
    <property type="match status" value="1"/>
</dbReference>
<evidence type="ECO:0000259" key="9">
    <source>
        <dbReference type="Pfam" id="PF18052"/>
    </source>
</evidence>
<dbReference type="SUPFAM" id="SSF52540">
    <property type="entry name" value="P-loop containing nucleoside triphosphate hydrolases"/>
    <property type="match status" value="2"/>
</dbReference>
<evidence type="ECO:0000259" key="11">
    <source>
        <dbReference type="Pfam" id="PF23598"/>
    </source>
</evidence>
<dbReference type="Gene3D" id="3.40.50.300">
    <property type="entry name" value="P-loop containing nucleotide triphosphate hydrolases"/>
    <property type="match status" value="2"/>
</dbReference>
<dbReference type="FunFam" id="1.10.10.10:FF:000322">
    <property type="entry name" value="Probable disease resistance protein At1g63360"/>
    <property type="match status" value="1"/>
</dbReference>
<keyword evidence="2" id="KW-0433">Leucine-rich repeat</keyword>
<proteinExistence type="inferred from homology"/>
<dbReference type="PRINTS" id="PR00364">
    <property type="entry name" value="DISEASERSIST"/>
</dbReference>